<dbReference type="Proteomes" id="UP001187192">
    <property type="component" value="Unassembled WGS sequence"/>
</dbReference>
<name>A0AA88A2C1_FICCA</name>
<evidence type="ECO:0008006" key="3">
    <source>
        <dbReference type="Google" id="ProtNLM"/>
    </source>
</evidence>
<evidence type="ECO:0000313" key="1">
    <source>
        <dbReference type="EMBL" id="GMN45017.1"/>
    </source>
</evidence>
<evidence type="ECO:0000313" key="2">
    <source>
        <dbReference type="Proteomes" id="UP001187192"/>
    </source>
</evidence>
<dbReference type="EMBL" id="BTGU01000019">
    <property type="protein sequence ID" value="GMN45017.1"/>
    <property type="molecule type" value="Genomic_DNA"/>
</dbReference>
<reference evidence="1" key="1">
    <citation type="submission" date="2023-07" db="EMBL/GenBank/DDBJ databases">
        <title>draft genome sequence of fig (Ficus carica).</title>
        <authorList>
            <person name="Takahashi T."/>
            <person name="Nishimura K."/>
        </authorList>
    </citation>
    <scope>NUCLEOTIDE SEQUENCE</scope>
</reference>
<organism evidence="1 2">
    <name type="scientific">Ficus carica</name>
    <name type="common">Common fig</name>
    <dbReference type="NCBI Taxonomy" id="3494"/>
    <lineage>
        <taxon>Eukaryota</taxon>
        <taxon>Viridiplantae</taxon>
        <taxon>Streptophyta</taxon>
        <taxon>Embryophyta</taxon>
        <taxon>Tracheophyta</taxon>
        <taxon>Spermatophyta</taxon>
        <taxon>Magnoliopsida</taxon>
        <taxon>eudicotyledons</taxon>
        <taxon>Gunneridae</taxon>
        <taxon>Pentapetalae</taxon>
        <taxon>rosids</taxon>
        <taxon>fabids</taxon>
        <taxon>Rosales</taxon>
        <taxon>Moraceae</taxon>
        <taxon>Ficeae</taxon>
        <taxon>Ficus</taxon>
    </lineage>
</organism>
<proteinExistence type="predicted"/>
<comment type="caution">
    <text evidence="1">The sequence shown here is derived from an EMBL/GenBank/DDBJ whole genome shotgun (WGS) entry which is preliminary data.</text>
</comment>
<sequence>MKFTYMLAGYEGSCHDARMLEEAITFHGFPIPPPAGYEGSCHDARMLEEAIAFHGFPIPPPGKFYVADSDYVNKDCFLSPFRRETYHLPEYRRRRGGLGNRRELSMDKQVMIPVACAILHNFIRMVQVGDPFLEEYAVDCVPVGGYVDVNADYVLADGVDITGPSTGTQQHASTMGVMNQMRDMMADDMWDIYQSSPWYKST</sequence>
<keyword evidence="2" id="KW-1185">Reference proteome</keyword>
<protein>
    <recommendedName>
        <fullName evidence="3">DDE Tnp4 domain-containing protein</fullName>
    </recommendedName>
</protein>
<accession>A0AA88A2C1</accession>
<gene>
    <name evidence="1" type="ORF">TIFTF001_014217</name>
</gene>
<dbReference type="AlphaFoldDB" id="A0AA88A2C1"/>